<name>A0A8J2YAS8_9FLAO</name>
<evidence type="ECO:0000313" key="2">
    <source>
        <dbReference type="EMBL" id="GGD94970.1"/>
    </source>
</evidence>
<reference evidence="2" key="2">
    <citation type="submission" date="2020-09" db="EMBL/GenBank/DDBJ databases">
        <authorList>
            <person name="Sun Q."/>
            <person name="Zhou Y."/>
        </authorList>
    </citation>
    <scope>NUCLEOTIDE SEQUENCE</scope>
    <source>
        <strain evidence="2">CGMCC 1.12924</strain>
    </source>
</reference>
<organism evidence="2 3">
    <name type="scientific">Planktosalinus lacus</name>
    <dbReference type="NCBI Taxonomy" id="1526573"/>
    <lineage>
        <taxon>Bacteria</taxon>
        <taxon>Pseudomonadati</taxon>
        <taxon>Bacteroidota</taxon>
        <taxon>Flavobacteriia</taxon>
        <taxon>Flavobacteriales</taxon>
        <taxon>Flavobacteriaceae</taxon>
        <taxon>Planktosalinus</taxon>
    </lineage>
</organism>
<keyword evidence="1" id="KW-0812">Transmembrane</keyword>
<comment type="caution">
    <text evidence="2">The sequence shown here is derived from an EMBL/GenBank/DDBJ whole genome shotgun (WGS) entry which is preliminary data.</text>
</comment>
<dbReference type="AlphaFoldDB" id="A0A8J2YAS8"/>
<keyword evidence="1" id="KW-0472">Membrane</keyword>
<proteinExistence type="predicted"/>
<dbReference type="InterPro" id="IPR054213">
    <property type="entry name" value="DUF6920"/>
</dbReference>
<gene>
    <name evidence="2" type="ORF">GCM10011312_18340</name>
</gene>
<dbReference type="Proteomes" id="UP000652231">
    <property type="component" value="Unassembled WGS sequence"/>
</dbReference>
<feature type="transmembrane region" description="Helical" evidence="1">
    <location>
        <begin position="20"/>
        <end position="38"/>
    </location>
</feature>
<sequence length="321" mass="36604">MTALLFIITSLTYFLKKDIWIVLGAVALVSSQILIFLHWQDAKWGTLANIIILICILIAFSIRSQEKKLDIEKKQFIQSLTATQNHTLLPEDVSHLPVVVQHWMKRSGVVGNQRAFGLRLQQTGQMKTKPEAGWMPFTAEQYFNAQQPAFYWTAEVSMGFGLFLKGRDSFKEGEGEMMIKLASLFPVVNEKHTPQINSGSMIRFLAEICWFPSAAASPYIVWEERDAFSAKATFTQKGTTVSGIFRFSEKGDLISFEAERYFGGNAQAEKHLWVVNILDHVEFEGIRVPQQCSVVWKLPEGDFEWLQFSVTNLDYNPLQTY</sequence>
<accession>A0A8J2YAS8</accession>
<evidence type="ECO:0000313" key="3">
    <source>
        <dbReference type="Proteomes" id="UP000652231"/>
    </source>
</evidence>
<feature type="transmembrane region" description="Helical" evidence="1">
    <location>
        <begin position="44"/>
        <end position="62"/>
    </location>
</feature>
<dbReference type="EMBL" id="BMGK01000007">
    <property type="protein sequence ID" value="GGD94970.1"/>
    <property type="molecule type" value="Genomic_DNA"/>
</dbReference>
<evidence type="ECO:0000256" key="1">
    <source>
        <dbReference type="SAM" id="Phobius"/>
    </source>
</evidence>
<keyword evidence="3" id="KW-1185">Reference proteome</keyword>
<reference evidence="2" key="1">
    <citation type="journal article" date="2014" name="Int. J. Syst. Evol. Microbiol.">
        <title>Complete genome sequence of Corynebacterium casei LMG S-19264T (=DSM 44701T), isolated from a smear-ripened cheese.</title>
        <authorList>
            <consortium name="US DOE Joint Genome Institute (JGI-PGF)"/>
            <person name="Walter F."/>
            <person name="Albersmeier A."/>
            <person name="Kalinowski J."/>
            <person name="Ruckert C."/>
        </authorList>
    </citation>
    <scope>NUCLEOTIDE SEQUENCE</scope>
    <source>
        <strain evidence="2">CGMCC 1.12924</strain>
    </source>
</reference>
<protein>
    <submittedName>
        <fullName evidence="2">Uncharacterized protein</fullName>
    </submittedName>
</protein>
<keyword evidence="1" id="KW-1133">Transmembrane helix</keyword>
<dbReference type="Pfam" id="PF21900">
    <property type="entry name" value="DUF6920"/>
    <property type="match status" value="1"/>
</dbReference>